<reference evidence="4" key="1">
    <citation type="submission" date="2021-03" db="EMBL/GenBank/DDBJ databases">
        <title>Fibrella sp. HMF5335 genome sequencing and assembly.</title>
        <authorList>
            <person name="Kang H."/>
            <person name="Kim H."/>
            <person name="Bae S."/>
            <person name="Joh K."/>
        </authorList>
    </citation>
    <scope>NUCLEOTIDE SEQUENCE</scope>
    <source>
        <strain evidence="4">HMF5335</strain>
    </source>
</reference>
<comment type="similarity">
    <text evidence="1">Belongs to the sulfatase family.</text>
</comment>
<dbReference type="Proteomes" id="UP000664034">
    <property type="component" value="Unassembled WGS sequence"/>
</dbReference>
<dbReference type="Pfam" id="PF00884">
    <property type="entry name" value="Sulfatase"/>
    <property type="match status" value="1"/>
</dbReference>
<evidence type="ECO:0000256" key="2">
    <source>
        <dbReference type="ARBA" id="ARBA00022801"/>
    </source>
</evidence>
<dbReference type="EMBL" id="JAFMYV010000010">
    <property type="protein sequence ID" value="MBO0938706.1"/>
    <property type="molecule type" value="Genomic_DNA"/>
</dbReference>
<dbReference type="InterPro" id="IPR050738">
    <property type="entry name" value="Sulfatase"/>
</dbReference>
<proteinExistence type="inferred from homology"/>
<evidence type="ECO:0000313" key="5">
    <source>
        <dbReference type="Proteomes" id="UP000664034"/>
    </source>
</evidence>
<dbReference type="SUPFAM" id="SSF53649">
    <property type="entry name" value="Alkaline phosphatase-like"/>
    <property type="match status" value="1"/>
</dbReference>
<keyword evidence="5" id="KW-1185">Reference proteome</keyword>
<dbReference type="Gene3D" id="3.40.720.10">
    <property type="entry name" value="Alkaline Phosphatase, subunit A"/>
    <property type="match status" value="1"/>
</dbReference>
<organism evidence="4 5">
    <name type="scientific">Fibrella rubiginis</name>
    <dbReference type="NCBI Taxonomy" id="2817060"/>
    <lineage>
        <taxon>Bacteria</taxon>
        <taxon>Pseudomonadati</taxon>
        <taxon>Bacteroidota</taxon>
        <taxon>Cytophagia</taxon>
        <taxon>Cytophagales</taxon>
        <taxon>Spirosomataceae</taxon>
        <taxon>Fibrella</taxon>
    </lineage>
</organism>
<gene>
    <name evidence="4" type="ORF">J2I47_19300</name>
</gene>
<protein>
    <submittedName>
        <fullName evidence="4">Arylsulfatase</fullName>
    </submittedName>
</protein>
<comment type="caution">
    <text evidence="4">The sequence shown here is derived from an EMBL/GenBank/DDBJ whole genome shotgun (WGS) entry which is preliminary data.</text>
</comment>
<dbReference type="AlphaFoldDB" id="A0A939GL25"/>
<accession>A0A939GL25</accession>
<dbReference type="PANTHER" id="PTHR42693:SF53">
    <property type="entry name" value="ENDO-4-O-SULFATASE"/>
    <property type="match status" value="1"/>
</dbReference>
<evidence type="ECO:0000256" key="1">
    <source>
        <dbReference type="ARBA" id="ARBA00008779"/>
    </source>
</evidence>
<dbReference type="InterPro" id="IPR000917">
    <property type="entry name" value="Sulfatase_N"/>
</dbReference>
<name>A0A939GL25_9BACT</name>
<dbReference type="CDD" id="cd16145">
    <property type="entry name" value="ARS_like"/>
    <property type="match status" value="1"/>
</dbReference>
<feature type="domain" description="Sulfatase N-terminal" evidence="3">
    <location>
        <begin position="30"/>
        <end position="367"/>
    </location>
</feature>
<dbReference type="Gene3D" id="3.30.1120.10">
    <property type="match status" value="1"/>
</dbReference>
<dbReference type="PANTHER" id="PTHR42693">
    <property type="entry name" value="ARYLSULFATASE FAMILY MEMBER"/>
    <property type="match status" value="1"/>
</dbReference>
<evidence type="ECO:0000259" key="3">
    <source>
        <dbReference type="Pfam" id="PF00884"/>
    </source>
</evidence>
<evidence type="ECO:0000313" key="4">
    <source>
        <dbReference type="EMBL" id="MBO0938706.1"/>
    </source>
</evidence>
<dbReference type="InterPro" id="IPR017850">
    <property type="entry name" value="Alkaline_phosphatase_core_sf"/>
</dbReference>
<sequence>MLAVGALAVSLTSRPDTMSPGIGAAADGPPNIIFILADDLGYGDLGCYRPASAGINIIRTPNLDRLAAQGMRFTDFYAGNTVCAPSRCALMTGMHMGHAQIRGNGEKPLRREDVIIPEVLKKAGYATGMFGKWGLGMPDTEGAPHRKGWDEFYGHVNHVEAHFQQHPFLWEISKGETVKVDQPAGSYNNEAFTQKALSFLARHKAQPFLLYLAFTIPHAELHTPAKYLNQYKHKNGQSRFQPEIPFPAGNHYGEQATPKAAYAAMVTQLDDYVGQVLKKLDALGIANNTMVLFASDNGTHIEGGRSLDDVALMGSSGPLRGIKRDLFDGGIRTPFIVRWPGRVKAGAVNGFIGAFYDVLPTLSSVAGATLPNPVDGISFLPTLLDQKNQSVHPYLYWEFYERGFSRAVRSGQWKAVSLAPKAGSETVYLFDLDKDPGERTNVASQHTDIVARMKAYMAEAHTPSPLFSPQYRP</sequence>
<dbReference type="GO" id="GO:0004065">
    <property type="term" value="F:arylsulfatase activity"/>
    <property type="evidence" value="ECO:0007669"/>
    <property type="project" value="TreeGrafter"/>
</dbReference>
<keyword evidence="2" id="KW-0378">Hydrolase</keyword>